<evidence type="ECO:0000256" key="1">
    <source>
        <dbReference type="SAM" id="MobiDB-lite"/>
    </source>
</evidence>
<keyword evidence="3" id="KW-1185">Reference proteome</keyword>
<dbReference type="PANTHER" id="PTHR33622:SF10">
    <property type="entry name" value="MARKER FOR OXIDATIVE STRESS RESPONSE PROTEIN"/>
    <property type="match status" value="1"/>
</dbReference>
<comment type="caution">
    <text evidence="2">The sequence shown here is derived from an EMBL/GenBank/DDBJ whole genome shotgun (WGS) entry which is preliminary data.</text>
</comment>
<feature type="compositionally biased region" description="Low complexity" evidence="1">
    <location>
        <begin position="87"/>
        <end position="107"/>
    </location>
</feature>
<organism evidence="2 3">
    <name type="scientific">Protea cynaroides</name>
    <dbReference type="NCBI Taxonomy" id="273540"/>
    <lineage>
        <taxon>Eukaryota</taxon>
        <taxon>Viridiplantae</taxon>
        <taxon>Streptophyta</taxon>
        <taxon>Embryophyta</taxon>
        <taxon>Tracheophyta</taxon>
        <taxon>Spermatophyta</taxon>
        <taxon>Magnoliopsida</taxon>
        <taxon>Proteales</taxon>
        <taxon>Proteaceae</taxon>
        <taxon>Protea</taxon>
    </lineage>
</organism>
<evidence type="ECO:0000313" key="3">
    <source>
        <dbReference type="Proteomes" id="UP001141806"/>
    </source>
</evidence>
<evidence type="ECO:0000313" key="2">
    <source>
        <dbReference type="EMBL" id="KAJ4974856.1"/>
    </source>
</evidence>
<dbReference type="EMBL" id="JAMYWD010000004">
    <property type="protein sequence ID" value="KAJ4974856.1"/>
    <property type="molecule type" value="Genomic_DNA"/>
</dbReference>
<dbReference type="OrthoDB" id="1923810at2759"/>
<protein>
    <submittedName>
        <fullName evidence="2">Uncharacterized protein</fullName>
    </submittedName>
</protein>
<feature type="region of interest" description="Disordered" evidence="1">
    <location>
        <begin position="86"/>
        <end position="113"/>
    </location>
</feature>
<dbReference type="PANTHER" id="PTHR33622">
    <property type="entry name" value="OS03G0724500 PROTEIN"/>
    <property type="match status" value="1"/>
</dbReference>
<reference evidence="2" key="1">
    <citation type="journal article" date="2023" name="Plant J.">
        <title>The genome of the king protea, Protea cynaroides.</title>
        <authorList>
            <person name="Chang J."/>
            <person name="Duong T.A."/>
            <person name="Schoeman C."/>
            <person name="Ma X."/>
            <person name="Roodt D."/>
            <person name="Barker N."/>
            <person name="Li Z."/>
            <person name="Van de Peer Y."/>
            <person name="Mizrachi E."/>
        </authorList>
    </citation>
    <scope>NUCLEOTIDE SEQUENCE</scope>
    <source>
        <tissue evidence="2">Young leaves</tissue>
    </source>
</reference>
<sequence>MDFGFIEKQNLQVCPIASFLKKVQFIKTFLVQAAYAKKRSLLINIDHCNQFRRSSTSGDSRFSKFSAISISVTCFYPDFQVLSGMDTQKGQSQPQQPSSDTTPASTSCRKKKSDDASFLEDLRDHMDEFILASMDEHQACFKKTMQKMFGMSKIVAEKSSEPKEVESIMPLQTTVAD</sequence>
<gene>
    <name evidence="2" type="ORF">NE237_008030</name>
</gene>
<proteinExistence type="predicted"/>
<name>A0A9Q0KRC2_9MAGN</name>
<dbReference type="Proteomes" id="UP001141806">
    <property type="component" value="Unassembled WGS sequence"/>
</dbReference>
<dbReference type="AlphaFoldDB" id="A0A9Q0KRC2"/>
<accession>A0A9Q0KRC2</accession>